<organism evidence="9 10">
    <name type="scientific">Klebsiella pneumoniae</name>
    <dbReference type="NCBI Taxonomy" id="573"/>
    <lineage>
        <taxon>Bacteria</taxon>
        <taxon>Pseudomonadati</taxon>
        <taxon>Pseudomonadota</taxon>
        <taxon>Gammaproteobacteria</taxon>
        <taxon>Enterobacterales</taxon>
        <taxon>Enterobacteriaceae</taxon>
        <taxon>Klebsiella/Raoultella group</taxon>
        <taxon>Klebsiella</taxon>
        <taxon>Klebsiella pneumoniae complex</taxon>
    </lineage>
</organism>
<dbReference type="EMBL" id="UASN01000022">
    <property type="protein sequence ID" value="SQC17151.1"/>
    <property type="molecule type" value="Genomic_DNA"/>
</dbReference>
<dbReference type="Gene3D" id="1.50.10.10">
    <property type="match status" value="1"/>
</dbReference>
<evidence type="ECO:0000313" key="9">
    <source>
        <dbReference type="EMBL" id="SQC17151.1"/>
    </source>
</evidence>
<proteinExistence type="inferred from homology"/>
<dbReference type="PROSITE" id="PS51257">
    <property type="entry name" value="PROKAR_LIPOPROTEIN"/>
    <property type="match status" value="1"/>
</dbReference>
<evidence type="ECO:0000256" key="3">
    <source>
        <dbReference type="ARBA" id="ARBA00012601"/>
    </source>
</evidence>
<reference evidence="9 10" key="1">
    <citation type="submission" date="2018-06" db="EMBL/GenBank/DDBJ databases">
        <authorList>
            <consortium name="Pathogen Informatics"/>
            <person name="Doyle S."/>
        </authorList>
    </citation>
    <scope>NUCLEOTIDE SEQUENCE [LARGE SCALE GENOMIC DNA]</scope>
    <source>
        <strain evidence="9 10">NCTC9601</strain>
    </source>
</reference>
<keyword evidence="4 9" id="KW-0378">Hydrolase</keyword>
<evidence type="ECO:0000256" key="8">
    <source>
        <dbReference type="SAM" id="SignalP"/>
    </source>
</evidence>
<dbReference type="Proteomes" id="UP000251123">
    <property type="component" value="Unassembled WGS sequence"/>
</dbReference>
<evidence type="ECO:0000256" key="1">
    <source>
        <dbReference type="ARBA" id="ARBA00000966"/>
    </source>
</evidence>
<dbReference type="InterPro" id="IPR012341">
    <property type="entry name" value="6hp_glycosidase-like_sf"/>
</dbReference>
<comment type="similarity">
    <text evidence="2">Belongs to the glycosyl hydrolase 8 (cellulase D) family.</text>
</comment>
<sequence length="360" mass="39799">MMKVLCGAVLSALLLAAGQVGAACQWPAWEQFKQAYVSPKGRVIDPSDARKISTSEGQSYGLFFALAANDRAGFDKLLTWTQNNLAEGDLKQHLPGWLWGKKDDEQWTLLDSNSASDSDLWIAWALLEAGSLWQQPQYTETGKALLARIVAEETVAVPGLGTMLLPGKVGFADDSGWRFNPSYLPPQLATYFVRFGAPWPALRDSNLRLLLETAPKGFTPDWVRYEKGKGWQLKTEKPPIGSYDAIRVYLWVGMLHDGDKQKARLLQRFAPMAAQTTEQGVPPEKVNIATGKTQRPGASGLLRGNAAVFTGTTRPGRCNAQRVADNYPGADAYYSAVLTLFGQGWDQHRFRFTGEWRITT</sequence>
<dbReference type="NCBIfam" id="NF008305">
    <property type="entry name" value="PRK11097.1"/>
    <property type="match status" value="1"/>
</dbReference>
<evidence type="ECO:0000256" key="4">
    <source>
        <dbReference type="ARBA" id="ARBA00022801"/>
    </source>
</evidence>
<dbReference type="AlphaFoldDB" id="A0A2X3CYA3"/>
<feature type="chain" id="PRO_5016035093" description="cellulase" evidence="8">
    <location>
        <begin position="23"/>
        <end position="360"/>
    </location>
</feature>
<keyword evidence="7" id="KW-0119">Carbohydrate metabolism</keyword>
<dbReference type="Pfam" id="PF01270">
    <property type="entry name" value="Glyco_hydro_8"/>
    <property type="match status" value="1"/>
</dbReference>
<evidence type="ECO:0000256" key="5">
    <source>
        <dbReference type="ARBA" id="ARBA00023001"/>
    </source>
</evidence>
<protein>
    <recommendedName>
        <fullName evidence="3">cellulase</fullName>
        <ecNumber evidence="3">3.2.1.4</ecNumber>
    </recommendedName>
</protein>
<dbReference type="PRINTS" id="PR00735">
    <property type="entry name" value="GLHYDRLASE8"/>
</dbReference>
<dbReference type="InterPro" id="IPR002037">
    <property type="entry name" value="Glyco_hydro_8"/>
</dbReference>
<evidence type="ECO:0000256" key="2">
    <source>
        <dbReference type="ARBA" id="ARBA00009209"/>
    </source>
</evidence>
<name>A0A2X3CYA3_KLEPN</name>
<keyword evidence="5" id="KW-0136">Cellulose degradation</keyword>
<evidence type="ECO:0000313" key="10">
    <source>
        <dbReference type="Proteomes" id="UP000251123"/>
    </source>
</evidence>
<accession>A0A2X3CYA3</accession>
<keyword evidence="7" id="KW-0624">Polysaccharide degradation</keyword>
<feature type="signal peptide" evidence="8">
    <location>
        <begin position="1"/>
        <end position="22"/>
    </location>
</feature>
<keyword evidence="8" id="KW-0732">Signal</keyword>
<comment type="catalytic activity">
    <reaction evidence="1">
        <text>Endohydrolysis of (1-&gt;4)-beta-D-glucosidic linkages in cellulose, lichenin and cereal beta-D-glucans.</text>
        <dbReference type="EC" id="3.2.1.4"/>
    </reaction>
</comment>
<dbReference type="InterPro" id="IPR008928">
    <property type="entry name" value="6-hairpin_glycosidase_sf"/>
</dbReference>
<dbReference type="SUPFAM" id="SSF48208">
    <property type="entry name" value="Six-hairpin glycosidases"/>
    <property type="match status" value="1"/>
</dbReference>
<evidence type="ECO:0000256" key="7">
    <source>
        <dbReference type="ARBA" id="ARBA00023326"/>
    </source>
</evidence>
<dbReference type="GO" id="GO:0030245">
    <property type="term" value="P:cellulose catabolic process"/>
    <property type="evidence" value="ECO:0007669"/>
    <property type="project" value="UniProtKB-KW"/>
</dbReference>
<gene>
    <name evidence="9" type="primary">bcsZ</name>
    <name evidence="9" type="ORF">NCTC9601_04507</name>
</gene>
<dbReference type="EC" id="3.2.1.4" evidence="3"/>
<evidence type="ECO:0000256" key="6">
    <source>
        <dbReference type="ARBA" id="ARBA00023295"/>
    </source>
</evidence>
<dbReference type="GO" id="GO:0008810">
    <property type="term" value="F:cellulase activity"/>
    <property type="evidence" value="ECO:0007669"/>
    <property type="project" value="UniProtKB-EC"/>
</dbReference>
<keyword evidence="6 9" id="KW-0326">Glycosidase</keyword>